<accession>A0A0C2ICH6</accession>
<dbReference type="PANTHER" id="PTHR11461">
    <property type="entry name" value="SERINE PROTEASE INHIBITOR, SERPIN"/>
    <property type="match status" value="1"/>
</dbReference>
<sequence length="351" mass="41306">MPLESVNNFTSKIFNKLYSYQNENQNIAFSGLNLYILLAAIAAGLKGRIYYQLSQFLDEDFKELYDVDEWRHCRTAEKWFSLRRKAEEIYNMQSCMFTPALLSTYYIKIAVLLFDLRPITVNEWKPEIYSKKLNNWLSTRWQGSHHWVYRESDIKQNRMIFISTFHFHAVWATNFDPKQTTYEKFYLNNGIAINVEMMNQKSYNYIYEKSDDNFRILFQRMERQDLYSAIVLPKHGYMIQEILKNLNYVYLKLPKFTIRSQNDIVKTLKHFGITDFFDSNPSDFVSIINEPAFIGNITQFSNLVVNEGEEISGRTKKRVGASTSKKGRVRSALTNKNLKPTDIAPTSGIYP</sequence>
<comment type="caution">
    <text evidence="5">The sequence shown here is derived from an EMBL/GenBank/DDBJ whole genome shotgun (WGS) entry which is preliminary data.</text>
</comment>
<evidence type="ECO:0000313" key="6">
    <source>
        <dbReference type="Proteomes" id="UP000031668"/>
    </source>
</evidence>
<dbReference type="OrthoDB" id="671595at2759"/>
<name>A0A0C2ICH6_THEKT</name>
<dbReference type="SUPFAM" id="SSF56574">
    <property type="entry name" value="Serpins"/>
    <property type="match status" value="1"/>
</dbReference>
<protein>
    <recommendedName>
        <fullName evidence="4">Serpin domain-containing protein</fullName>
    </recommendedName>
</protein>
<dbReference type="InterPro" id="IPR023796">
    <property type="entry name" value="Serpin_dom"/>
</dbReference>
<evidence type="ECO:0000259" key="4">
    <source>
        <dbReference type="SMART" id="SM00093"/>
    </source>
</evidence>
<evidence type="ECO:0000256" key="1">
    <source>
        <dbReference type="ARBA" id="ARBA00009500"/>
    </source>
</evidence>
<dbReference type="InterPro" id="IPR042178">
    <property type="entry name" value="Serpin_sf_1"/>
</dbReference>
<evidence type="ECO:0000256" key="3">
    <source>
        <dbReference type="SAM" id="MobiDB-lite"/>
    </source>
</evidence>
<dbReference type="Gene3D" id="3.30.497.10">
    <property type="entry name" value="Antithrombin, subunit I, domain 2"/>
    <property type="match status" value="1"/>
</dbReference>
<feature type="compositionally biased region" description="Basic residues" evidence="3">
    <location>
        <begin position="314"/>
        <end position="329"/>
    </location>
</feature>
<feature type="domain" description="Serpin" evidence="4">
    <location>
        <begin position="11"/>
        <end position="336"/>
    </location>
</feature>
<dbReference type="AlphaFoldDB" id="A0A0C2ICH6"/>
<feature type="region of interest" description="Disordered" evidence="3">
    <location>
        <begin position="314"/>
        <end position="351"/>
    </location>
</feature>
<dbReference type="GO" id="GO:0005615">
    <property type="term" value="C:extracellular space"/>
    <property type="evidence" value="ECO:0007669"/>
    <property type="project" value="InterPro"/>
</dbReference>
<dbReference type="SMART" id="SM00093">
    <property type="entry name" value="SERPIN"/>
    <property type="match status" value="1"/>
</dbReference>
<dbReference type="InterPro" id="IPR036186">
    <property type="entry name" value="Serpin_sf"/>
</dbReference>
<reference evidence="5 6" key="1">
    <citation type="journal article" date="2014" name="Genome Biol. Evol.">
        <title>The genome of the myxosporean Thelohanellus kitauei shows adaptations to nutrient acquisition within its fish host.</title>
        <authorList>
            <person name="Yang Y."/>
            <person name="Xiong J."/>
            <person name="Zhou Z."/>
            <person name="Huo F."/>
            <person name="Miao W."/>
            <person name="Ran C."/>
            <person name="Liu Y."/>
            <person name="Zhang J."/>
            <person name="Feng J."/>
            <person name="Wang M."/>
            <person name="Wang M."/>
            <person name="Wang L."/>
            <person name="Yao B."/>
        </authorList>
    </citation>
    <scope>NUCLEOTIDE SEQUENCE [LARGE SCALE GENOMIC DNA]</scope>
    <source>
        <strain evidence="5">Wuqing</strain>
    </source>
</reference>
<gene>
    <name evidence="5" type="ORF">RF11_15480</name>
</gene>
<dbReference type="GO" id="GO:0004867">
    <property type="term" value="F:serine-type endopeptidase inhibitor activity"/>
    <property type="evidence" value="ECO:0007669"/>
    <property type="project" value="InterPro"/>
</dbReference>
<dbReference type="Proteomes" id="UP000031668">
    <property type="component" value="Unassembled WGS sequence"/>
</dbReference>
<dbReference type="Gene3D" id="2.30.39.10">
    <property type="entry name" value="Alpha-1-antitrypsin, domain 1"/>
    <property type="match status" value="1"/>
</dbReference>
<dbReference type="Pfam" id="PF00079">
    <property type="entry name" value="Serpin"/>
    <property type="match status" value="1"/>
</dbReference>
<dbReference type="PANTHER" id="PTHR11461:SF211">
    <property type="entry name" value="GH10112P-RELATED"/>
    <property type="match status" value="1"/>
</dbReference>
<proteinExistence type="inferred from homology"/>
<dbReference type="InterPro" id="IPR000215">
    <property type="entry name" value="Serpin_fam"/>
</dbReference>
<evidence type="ECO:0000313" key="5">
    <source>
        <dbReference type="EMBL" id="KII63033.1"/>
    </source>
</evidence>
<keyword evidence="6" id="KW-1185">Reference proteome</keyword>
<dbReference type="InterPro" id="IPR042185">
    <property type="entry name" value="Serpin_sf_2"/>
</dbReference>
<dbReference type="EMBL" id="JWZT01004803">
    <property type="protein sequence ID" value="KII63033.1"/>
    <property type="molecule type" value="Genomic_DNA"/>
</dbReference>
<comment type="similarity">
    <text evidence="1 2">Belongs to the serpin family.</text>
</comment>
<organism evidence="5 6">
    <name type="scientific">Thelohanellus kitauei</name>
    <name type="common">Myxosporean</name>
    <dbReference type="NCBI Taxonomy" id="669202"/>
    <lineage>
        <taxon>Eukaryota</taxon>
        <taxon>Metazoa</taxon>
        <taxon>Cnidaria</taxon>
        <taxon>Myxozoa</taxon>
        <taxon>Myxosporea</taxon>
        <taxon>Bivalvulida</taxon>
        <taxon>Platysporina</taxon>
        <taxon>Myxobolidae</taxon>
        <taxon>Thelohanellus</taxon>
    </lineage>
</organism>
<evidence type="ECO:0000256" key="2">
    <source>
        <dbReference type="RuleBase" id="RU000411"/>
    </source>
</evidence>